<protein>
    <submittedName>
        <fullName evidence="1">HPr-rel-A system PqqD family protein</fullName>
    </submittedName>
</protein>
<dbReference type="KEGG" id="ntp:CRH09_27310"/>
<dbReference type="EMBL" id="CP023778">
    <property type="protein sequence ID" value="ATL69336.1"/>
    <property type="molecule type" value="Genomic_DNA"/>
</dbReference>
<sequence>MTIFAVRRGVSMTTDDDGTVLLDEHTGAYWQLNSSGSLVLSILLAGGTPQEATTQLAERYAIDHGRAAADVTDLVDHLRRAGLVTT</sequence>
<dbReference type="AlphaFoldDB" id="A0A291RP33"/>
<evidence type="ECO:0000313" key="2">
    <source>
        <dbReference type="Proteomes" id="UP000221961"/>
    </source>
</evidence>
<gene>
    <name evidence="1" type="ORF">CRH09_27310</name>
</gene>
<reference evidence="1 2" key="1">
    <citation type="submission" date="2017-10" db="EMBL/GenBank/DDBJ databases">
        <title>Comparative genomics between pathogenic Norcardia.</title>
        <authorList>
            <person name="Zeng L."/>
        </authorList>
    </citation>
    <scope>NUCLEOTIDE SEQUENCE [LARGE SCALE GENOMIC DNA]</scope>
    <source>
        <strain evidence="1 2">NC_YFY_NT001</strain>
    </source>
</reference>
<name>A0A291RP33_9NOCA</name>
<evidence type="ECO:0000313" key="1">
    <source>
        <dbReference type="EMBL" id="ATL69336.1"/>
    </source>
</evidence>
<organism evidence="1 2">
    <name type="scientific">Nocardia terpenica</name>
    <dbReference type="NCBI Taxonomy" id="455432"/>
    <lineage>
        <taxon>Bacteria</taxon>
        <taxon>Bacillati</taxon>
        <taxon>Actinomycetota</taxon>
        <taxon>Actinomycetes</taxon>
        <taxon>Mycobacteriales</taxon>
        <taxon>Nocardiaceae</taxon>
        <taxon>Nocardia</taxon>
    </lineage>
</organism>
<dbReference type="Pfam" id="PF05402">
    <property type="entry name" value="PqqD"/>
    <property type="match status" value="1"/>
</dbReference>
<proteinExistence type="predicted"/>
<dbReference type="Proteomes" id="UP000221961">
    <property type="component" value="Chromosome"/>
</dbReference>
<dbReference type="InterPro" id="IPR041881">
    <property type="entry name" value="PqqD_sf"/>
</dbReference>
<dbReference type="Gene3D" id="1.10.10.1150">
    <property type="entry name" value="Coenzyme PQQ synthesis protein D (PqqD)"/>
    <property type="match status" value="1"/>
</dbReference>
<dbReference type="InterPro" id="IPR008792">
    <property type="entry name" value="PQQD"/>
</dbReference>
<accession>A0A291RP33</accession>
<dbReference type="NCBIfam" id="NF033530">
    <property type="entry name" value="lasso_PqqD_Strm"/>
    <property type="match status" value="1"/>
</dbReference>